<organism evidence="2 3">
    <name type="scientific">Acinetobacter bereziniae NIPH 3</name>
    <dbReference type="NCBI Taxonomy" id="1217651"/>
    <lineage>
        <taxon>Bacteria</taxon>
        <taxon>Pseudomonadati</taxon>
        <taxon>Pseudomonadota</taxon>
        <taxon>Gammaproteobacteria</taxon>
        <taxon>Moraxellales</taxon>
        <taxon>Moraxellaceae</taxon>
        <taxon>Acinetobacter</taxon>
    </lineage>
</organism>
<dbReference type="PATRIC" id="fig|1217651.3.peg.209"/>
<reference evidence="2 3" key="1">
    <citation type="submission" date="2013-02" db="EMBL/GenBank/DDBJ databases">
        <title>The Genome Sequence of Acinetobacter bereziniae NIPH 3.</title>
        <authorList>
            <consortium name="The Broad Institute Genome Sequencing Platform"/>
            <consortium name="The Broad Institute Genome Sequencing Center for Infectious Disease"/>
            <person name="Cerqueira G."/>
            <person name="Feldgarden M."/>
            <person name="Courvalin P."/>
            <person name="Perichon B."/>
            <person name="Grillot-Courvalin C."/>
            <person name="Clermont D."/>
            <person name="Rocha E."/>
            <person name="Yoon E.-J."/>
            <person name="Nemec A."/>
            <person name="Walker B."/>
            <person name="Young S.K."/>
            <person name="Zeng Q."/>
            <person name="Gargeya S."/>
            <person name="Fitzgerald M."/>
            <person name="Haas B."/>
            <person name="Abouelleil A."/>
            <person name="Alvarado L."/>
            <person name="Arachchi H.M."/>
            <person name="Berlin A.M."/>
            <person name="Chapman S.B."/>
            <person name="Dewar J."/>
            <person name="Goldberg J."/>
            <person name="Griggs A."/>
            <person name="Gujja S."/>
            <person name="Hansen M."/>
            <person name="Howarth C."/>
            <person name="Imamovic A."/>
            <person name="Larimer J."/>
            <person name="McCowan C."/>
            <person name="Murphy C."/>
            <person name="Neiman D."/>
            <person name="Pearson M."/>
            <person name="Priest M."/>
            <person name="Roberts A."/>
            <person name="Saif S."/>
            <person name="Shea T."/>
            <person name="Sisk P."/>
            <person name="Sykes S."/>
            <person name="Wortman J."/>
            <person name="Nusbaum C."/>
            <person name="Birren B."/>
        </authorList>
    </citation>
    <scope>NUCLEOTIDE SEQUENCE [LARGE SCALE GENOMIC DNA]</scope>
    <source>
        <strain evidence="2 3">NIPH 3</strain>
    </source>
</reference>
<proteinExistence type="predicted"/>
<evidence type="ECO:0000256" key="1">
    <source>
        <dbReference type="SAM" id="Phobius"/>
    </source>
</evidence>
<evidence type="ECO:0000313" key="3">
    <source>
        <dbReference type="Proteomes" id="UP000013270"/>
    </source>
</evidence>
<keyword evidence="1" id="KW-0472">Membrane</keyword>
<evidence type="ECO:0008006" key="4">
    <source>
        <dbReference type="Google" id="ProtNLM"/>
    </source>
</evidence>
<keyword evidence="1" id="KW-0812">Transmembrane</keyword>
<gene>
    <name evidence="2" type="ORF">F963_00222</name>
</gene>
<comment type="caution">
    <text evidence="2">The sequence shown here is derived from an EMBL/GenBank/DDBJ whole genome shotgun (WGS) entry which is preliminary data.</text>
</comment>
<evidence type="ECO:0000313" key="2">
    <source>
        <dbReference type="EMBL" id="ENV23751.1"/>
    </source>
</evidence>
<dbReference type="RefSeq" id="WP_004827293.1">
    <property type="nucleotide sequence ID" value="NZ_KB849464.1"/>
</dbReference>
<dbReference type="InterPro" id="IPR019670">
    <property type="entry name" value="DUF2523"/>
</dbReference>
<keyword evidence="1" id="KW-1133">Transmembrane helix</keyword>
<feature type="transmembrane region" description="Helical" evidence="1">
    <location>
        <begin position="55"/>
        <end position="82"/>
    </location>
</feature>
<dbReference type="Proteomes" id="UP000013270">
    <property type="component" value="Unassembled WGS sequence"/>
</dbReference>
<accession>N8XHC9</accession>
<name>N8XHC9_ACIBZ</name>
<dbReference type="Pfam" id="PF10734">
    <property type="entry name" value="DUF2523"/>
    <property type="match status" value="1"/>
</dbReference>
<dbReference type="AlphaFoldDB" id="N8XHC9"/>
<feature type="transmembrane region" description="Helical" evidence="1">
    <location>
        <begin position="6"/>
        <end position="34"/>
    </location>
</feature>
<sequence>MPALLAWFAGYLISSIILRLTVGTGLTLVSFYFMNDLMDTAQEMVKNSLYGLPSIALGFIRLYMIDKCISVILSALSIAAYIKTARVFVGGG</sequence>
<protein>
    <recommendedName>
        <fullName evidence="4">DUF2523 domain-containing protein</fullName>
    </recommendedName>
</protein>
<dbReference type="EMBL" id="APPK01000008">
    <property type="protein sequence ID" value="ENV23751.1"/>
    <property type="molecule type" value="Genomic_DNA"/>
</dbReference>
<dbReference type="HOGENOM" id="CLU_186544_1_0_6"/>